<dbReference type="RefSeq" id="XP_040743421.1">
    <property type="nucleotide sequence ID" value="XM_040887708.1"/>
</dbReference>
<dbReference type="Pfam" id="PF06391">
    <property type="entry name" value="MAT1"/>
    <property type="match status" value="1"/>
</dbReference>
<keyword evidence="3" id="KW-0479">Metal-binding</keyword>
<organism evidence="13 14">
    <name type="scientific">Linderina pennispora</name>
    <dbReference type="NCBI Taxonomy" id="61395"/>
    <lineage>
        <taxon>Eukaryota</taxon>
        <taxon>Fungi</taxon>
        <taxon>Fungi incertae sedis</taxon>
        <taxon>Zoopagomycota</taxon>
        <taxon>Kickxellomycotina</taxon>
        <taxon>Kickxellomycetes</taxon>
        <taxon>Kickxellales</taxon>
        <taxon>Kickxellaceae</taxon>
        <taxon>Linderina</taxon>
    </lineage>
</organism>
<dbReference type="GO" id="GO:0006289">
    <property type="term" value="P:nucleotide-excision repair"/>
    <property type="evidence" value="ECO:0007669"/>
    <property type="project" value="InterPro"/>
</dbReference>
<dbReference type="Pfam" id="PF17121">
    <property type="entry name" value="zf-C3HC4_5"/>
    <property type="match status" value="1"/>
</dbReference>
<accession>A0A1Y1W892</accession>
<evidence type="ECO:0000256" key="7">
    <source>
        <dbReference type="ARBA" id="ARBA00029873"/>
    </source>
</evidence>
<comment type="caution">
    <text evidence="13">The sequence shown here is derived from an EMBL/GenBank/DDBJ whole genome shotgun (WGS) entry which is preliminary data.</text>
</comment>
<name>A0A1Y1W892_9FUNG</name>
<evidence type="ECO:0000256" key="2">
    <source>
        <dbReference type="ARBA" id="ARBA00022257"/>
    </source>
</evidence>
<feature type="region of interest" description="Disordered" evidence="11">
    <location>
        <begin position="242"/>
        <end position="271"/>
    </location>
</feature>
<evidence type="ECO:0000256" key="9">
    <source>
        <dbReference type="PROSITE-ProRule" id="PRU00175"/>
    </source>
</evidence>
<dbReference type="InterPro" id="IPR001841">
    <property type="entry name" value="Znf_RING"/>
</dbReference>
<dbReference type="FunFam" id="3.30.40.10:FF:000037">
    <property type="entry name" value="Cdk-activating kinase assembly factor MAT1, centre"/>
    <property type="match status" value="1"/>
</dbReference>
<dbReference type="GO" id="GO:0061575">
    <property type="term" value="F:cyclin-dependent protein serine/threonine kinase activator activity"/>
    <property type="evidence" value="ECO:0007669"/>
    <property type="project" value="InterPro"/>
</dbReference>
<evidence type="ECO:0000256" key="1">
    <source>
        <dbReference type="ARBA" id="ARBA00004123"/>
    </source>
</evidence>
<keyword evidence="10" id="KW-0175">Coiled coil</keyword>
<dbReference type="GO" id="GO:0016301">
    <property type="term" value="F:kinase activity"/>
    <property type="evidence" value="ECO:0007669"/>
    <property type="project" value="UniProtKB-KW"/>
</dbReference>
<gene>
    <name evidence="13" type="ORF">DL89DRAFT_267895</name>
</gene>
<evidence type="ECO:0000256" key="11">
    <source>
        <dbReference type="SAM" id="MobiDB-lite"/>
    </source>
</evidence>
<protein>
    <recommendedName>
        <fullName evidence="2">RNA polymerase II transcription factor B subunit 3</fullName>
    </recommendedName>
    <alternativeName>
        <fullName evidence="8">RNA polymerase II transcription factor B 38 kDa subunit</fullName>
    </alternativeName>
    <alternativeName>
        <fullName evidence="7">RNA polymerase II transcription factor B p38 subunit</fullName>
    </alternativeName>
</protein>
<dbReference type="PROSITE" id="PS50089">
    <property type="entry name" value="ZF_RING_2"/>
    <property type="match status" value="1"/>
</dbReference>
<reference evidence="13 14" key="1">
    <citation type="submission" date="2016-07" db="EMBL/GenBank/DDBJ databases">
        <title>Pervasive Adenine N6-methylation of Active Genes in Fungi.</title>
        <authorList>
            <consortium name="DOE Joint Genome Institute"/>
            <person name="Mondo S.J."/>
            <person name="Dannebaum R.O."/>
            <person name="Kuo R.C."/>
            <person name="Labutti K."/>
            <person name="Haridas S."/>
            <person name="Kuo A."/>
            <person name="Salamov A."/>
            <person name="Ahrendt S.R."/>
            <person name="Lipzen A."/>
            <person name="Sullivan W."/>
            <person name="Andreopoulos W.B."/>
            <person name="Clum A."/>
            <person name="Lindquist E."/>
            <person name="Daum C."/>
            <person name="Ramamoorthy G.K."/>
            <person name="Gryganskyi A."/>
            <person name="Culley D."/>
            <person name="Magnuson J.K."/>
            <person name="James T.Y."/>
            <person name="O'Malley M.A."/>
            <person name="Stajich J.E."/>
            <person name="Spatafora J.W."/>
            <person name="Visel A."/>
            <person name="Grigoriev I.V."/>
        </authorList>
    </citation>
    <scope>NUCLEOTIDE SEQUENCE [LARGE SCALE GENOMIC DNA]</scope>
    <source>
        <strain evidence="13 14">ATCC 12442</strain>
    </source>
</reference>
<proteinExistence type="predicted"/>
<evidence type="ECO:0000313" key="14">
    <source>
        <dbReference type="Proteomes" id="UP000193922"/>
    </source>
</evidence>
<keyword evidence="6" id="KW-0539">Nucleus</keyword>
<comment type="subcellular location">
    <subcellularLocation>
        <location evidence="1">Nucleus</location>
    </subcellularLocation>
</comment>
<dbReference type="GO" id="GO:0006357">
    <property type="term" value="P:regulation of transcription by RNA polymerase II"/>
    <property type="evidence" value="ECO:0007669"/>
    <property type="project" value="TreeGrafter"/>
</dbReference>
<dbReference type="GO" id="GO:0008270">
    <property type="term" value="F:zinc ion binding"/>
    <property type="evidence" value="ECO:0007669"/>
    <property type="project" value="UniProtKB-KW"/>
</dbReference>
<dbReference type="Proteomes" id="UP000193922">
    <property type="component" value="Unassembled WGS sequence"/>
</dbReference>
<dbReference type="PANTHER" id="PTHR12683:SF13">
    <property type="entry name" value="CDK-ACTIVATING KINASE ASSEMBLY FACTOR MAT1"/>
    <property type="match status" value="1"/>
</dbReference>
<sequence>MSILPSARKQDIPPYQGDDDVCPVCKSDRYLNHNMKLLVTPCYHKMCETCVERLFSMGPAPCPVCHQILRQSSFYEQIFEDLTVEKEVRIRKRIAMTFNKRQEDFKTLNAFNDYLEMVEDITFNLLNDVDVQETEEKIGRYKRENRDLIYKNISKQQREEKLQHLISEQERTKRLQQREEYRRQLMDEEREKKMAKDSVIDALASSDKDAKEIVQTKMVQLKRSSLRHRDASKRSKFDVSALLGDLDENSDEENSGDEDMEGTFDPTESPYAPIHISMKQTYIDPNPAFRHPALTAAGMSREIHQRYLLEGAMSGLFAPPL</sequence>
<feature type="domain" description="RING-type" evidence="12">
    <location>
        <begin position="22"/>
        <end position="66"/>
    </location>
</feature>
<keyword evidence="4 9" id="KW-0863">Zinc-finger</keyword>
<dbReference type="STRING" id="61395.A0A1Y1W892"/>
<evidence type="ECO:0000256" key="5">
    <source>
        <dbReference type="ARBA" id="ARBA00022833"/>
    </source>
</evidence>
<dbReference type="InterPro" id="IPR004575">
    <property type="entry name" value="MAT1/Tfb3"/>
</dbReference>
<dbReference type="Gene3D" id="3.30.40.10">
    <property type="entry name" value="Zinc/RING finger domain, C3HC4 (zinc finger)"/>
    <property type="match status" value="1"/>
</dbReference>
<evidence type="ECO:0000259" key="12">
    <source>
        <dbReference type="PROSITE" id="PS50089"/>
    </source>
</evidence>
<dbReference type="SUPFAM" id="SSF57850">
    <property type="entry name" value="RING/U-box"/>
    <property type="match status" value="1"/>
</dbReference>
<dbReference type="PANTHER" id="PTHR12683">
    <property type="entry name" value="CDK-ACTIVATING KINASE ASSEMBLY FACTOR MAT1"/>
    <property type="match status" value="1"/>
</dbReference>
<dbReference type="AlphaFoldDB" id="A0A1Y1W892"/>
<evidence type="ECO:0000256" key="6">
    <source>
        <dbReference type="ARBA" id="ARBA00023242"/>
    </source>
</evidence>
<evidence type="ECO:0000256" key="4">
    <source>
        <dbReference type="ARBA" id="ARBA00022771"/>
    </source>
</evidence>
<dbReference type="GeneID" id="63804356"/>
<evidence type="ECO:0000256" key="8">
    <source>
        <dbReference type="ARBA" id="ARBA00033277"/>
    </source>
</evidence>
<feature type="compositionally biased region" description="Acidic residues" evidence="11">
    <location>
        <begin position="245"/>
        <end position="262"/>
    </location>
</feature>
<dbReference type="GO" id="GO:0005675">
    <property type="term" value="C:transcription factor TFIIH holo complex"/>
    <property type="evidence" value="ECO:0007669"/>
    <property type="project" value="InterPro"/>
</dbReference>
<keyword evidence="13" id="KW-0808">Transferase</keyword>
<keyword evidence="13" id="KW-0418">Kinase</keyword>
<evidence type="ECO:0000256" key="10">
    <source>
        <dbReference type="SAM" id="Coils"/>
    </source>
</evidence>
<dbReference type="SMART" id="SM00184">
    <property type="entry name" value="RING"/>
    <property type="match status" value="1"/>
</dbReference>
<dbReference type="InterPro" id="IPR015877">
    <property type="entry name" value="MAT1_centre"/>
</dbReference>
<dbReference type="InterPro" id="IPR013083">
    <property type="entry name" value="Znf_RING/FYVE/PHD"/>
</dbReference>
<dbReference type="EMBL" id="MCFD01000007">
    <property type="protein sequence ID" value="ORX69733.1"/>
    <property type="molecule type" value="Genomic_DNA"/>
</dbReference>
<dbReference type="OrthoDB" id="5963at2759"/>
<evidence type="ECO:0000256" key="3">
    <source>
        <dbReference type="ARBA" id="ARBA00022723"/>
    </source>
</evidence>
<dbReference type="PROSITE" id="PS00518">
    <property type="entry name" value="ZF_RING_1"/>
    <property type="match status" value="1"/>
</dbReference>
<keyword evidence="14" id="KW-1185">Reference proteome</keyword>
<dbReference type="NCBIfam" id="TIGR00570">
    <property type="entry name" value="cdk7"/>
    <property type="match status" value="1"/>
</dbReference>
<dbReference type="InterPro" id="IPR017907">
    <property type="entry name" value="Znf_RING_CS"/>
</dbReference>
<feature type="coiled-coil region" evidence="10">
    <location>
        <begin position="131"/>
        <end position="198"/>
    </location>
</feature>
<keyword evidence="5" id="KW-0862">Zinc</keyword>
<evidence type="ECO:0000313" key="13">
    <source>
        <dbReference type="EMBL" id="ORX69733.1"/>
    </source>
</evidence>